<dbReference type="SUPFAM" id="SSF63411">
    <property type="entry name" value="LuxS/MPP-like metallohydrolase"/>
    <property type="match status" value="2"/>
</dbReference>
<dbReference type="RefSeq" id="WP_249311582.1">
    <property type="nucleotide sequence ID" value="NZ_JACRSU010000002.1"/>
</dbReference>
<dbReference type="GO" id="GO:0046872">
    <property type="term" value="F:metal ion binding"/>
    <property type="evidence" value="ECO:0007669"/>
    <property type="project" value="InterPro"/>
</dbReference>
<dbReference type="AlphaFoldDB" id="A0A926DLW3"/>
<dbReference type="Gene3D" id="3.30.830.10">
    <property type="entry name" value="Metalloenzyme, LuxS/M16 peptidase-like"/>
    <property type="match status" value="2"/>
</dbReference>
<dbReference type="PANTHER" id="PTHR11851:SF186">
    <property type="entry name" value="INACTIVE METALLOPROTEASE YMFF-RELATED"/>
    <property type="match status" value="1"/>
</dbReference>
<name>A0A926DLW3_9FIRM</name>
<dbReference type="EMBL" id="JACRSU010000002">
    <property type="protein sequence ID" value="MBC8540403.1"/>
    <property type="molecule type" value="Genomic_DNA"/>
</dbReference>
<dbReference type="InterPro" id="IPR007863">
    <property type="entry name" value="Peptidase_M16_C"/>
</dbReference>
<dbReference type="NCBIfam" id="NF047422">
    <property type="entry name" value="YfmF_fam"/>
    <property type="match status" value="1"/>
</dbReference>
<dbReference type="Pfam" id="PF05193">
    <property type="entry name" value="Peptidase_M16_C"/>
    <property type="match status" value="1"/>
</dbReference>
<feature type="domain" description="Peptidase M16 C-terminal" evidence="1">
    <location>
        <begin position="183"/>
        <end position="357"/>
    </location>
</feature>
<dbReference type="InterPro" id="IPR011249">
    <property type="entry name" value="Metalloenz_LuxS/M16"/>
</dbReference>
<keyword evidence="3" id="KW-1185">Reference proteome</keyword>
<proteinExistence type="predicted"/>
<evidence type="ECO:0000313" key="2">
    <source>
        <dbReference type="EMBL" id="MBC8540403.1"/>
    </source>
</evidence>
<dbReference type="InterPro" id="IPR050361">
    <property type="entry name" value="MPP/UQCRC_Complex"/>
</dbReference>
<dbReference type="Proteomes" id="UP000611762">
    <property type="component" value="Unassembled WGS sequence"/>
</dbReference>
<evidence type="ECO:0000259" key="1">
    <source>
        <dbReference type="Pfam" id="PF05193"/>
    </source>
</evidence>
<accession>A0A926DLW3</accession>
<comment type="caution">
    <text evidence="2">The sequence shown here is derived from an EMBL/GenBank/DDBJ whole genome shotgun (WGS) entry which is preliminary data.</text>
</comment>
<evidence type="ECO:0000313" key="3">
    <source>
        <dbReference type="Proteomes" id="UP000611762"/>
    </source>
</evidence>
<gene>
    <name evidence="2" type="ORF">H8698_05380</name>
</gene>
<dbReference type="PANTHER" id="PTHR11851">
    <property type="entry name" value="METALLOPROTEASE"/>
    <property type="match status" value="1"/>
</dbReference>
<protein>
    <submittedName>
        <fullName evidence="2">Insulinase family protein</fullName>
    </submittedName>
</protein>
<reference evidence="2" key="1">
    <citation type="submission" date="2020-08" db="EMBL/GenBank/DDBJ databases">
        <title>Genome public.</title>
        <authorList>
            <person name="Liu C."/>
            <person name="Sun Q."/>
        </authorList>
    </citation>
    <scope>NUCLEOTIDE SEQUENCE</scope>
    <source>
        <strain evidence="2">H8</strain>
    </source>
</reference>
<sequence>MDSVKCFNLKQGLNLYYIPVNKFKTTYVSINIHNELKEETASKCALLADVMRRGSRKFPDEPSMSAYLQGLFGASFSTDIKRKGIDQILTFAVTAVDDAYLPEGEACFDKVLEFLFDMLLDPYLENGAFCPTYVSQEKANLMNDINALVNEKRAYSVWRLIENMCEGDVYSVHELGSAEKVENIDAEELYAFYQNLLKTGPIDIFVTGNADVSKICAYAQKRFEAIQFANFTYPVPDLYHKNLGGKEVTERFDVTQAKLCLGYKTSVSPTSKDYYKLMVYNGILGGGAHCKLFNEVREKLSLAYYAGSRLERFKGLMILSAGIESGNKQQALDEIFAQVDLMKQGKFTETEFDAAVKSIVNSLRTIGDSIAYLCDYYLGQTITNTQISLEEYIAEIEKVTPEDVVAVAQNVSLEMVYFLTGKESEEK</sequence>
<organism evidence="2 3">
    <name type="scientific">Congzhengia minquanensis</name>
    <dbReference type="NCBI Taxonomy" id="2763657"/>
    <lineage>
        <taxon>Bacteria</taxon>
        <taxon>Bacillati</taxon>
        <taxon>Bacillota</taxon>
        <taxon>Clostridia</taxon>
        <taxon>Eubacteriales</taxon>
        <taxon>Oscillospiraceae</taxon>
        <taxon>Congzhengia</taxon>
    </lineage>
</organism>